<dbReference type="GO" id="GO:0016491">
    <property type="term" value="F:oxidoreductase activity"/>
    <property type="evidence" value="ECO:0007669"/>
    <property type="project" value="UniProtKB-KW"/>
</dbReference>
<accession>A0A2S5RDV6</accession>
<dbReference type="InterPro" id="IPR029479">
    <property type="entry name" value="Nitroreductase"/>
</dbReference>
<comment type="similarity">
    <text evidence="2">Belongs to the nitroreductase family.</text>
</comment>
<dbReference type="Gene3D" id="3.40.109.10">
    <property type="entry name" value="NADH Oxidase"/>
    <property type="match status" value="1"/>
</dbReference>
<name>A0A2S5RDV6_9MOLU</name>
<keyword evidence="3" id="KW-0285">Flavoprotein</keyword>
<dbReference type="AlphaFoldDB" id="A0A2S5RDV6"/>
<keyword evidence="5" id="KW-0560">Oxidoreductase</keyword>
<comment type="cofactor">
    <cofactor evidence="1">
        <name>FMN</name>
        <dbReference type="ChEBI" id="CHEBI:58210"/>
    </cofactor>
</comment>
<evidence type="ECO:0000313" key="8">
    <source>
        <dbReference type="Proteomes" id="UP000237865"/>
    </source>
</evidence>
<keyword evidence="4" id="KW-0288">FMN</keyword>
<evidence type="ECO:0000259" key="6">
    <source>
        <dbReference type="Pfam" id="PF00881"/>
    </source>
</evidence>
<reference evidence="7 8" key="1">
    <citation type="submission" date="2017-11" db="EMBL/GenBank/DDBJ databases">
        <title>Genome sequence of Entomoplasma lucivorax PIPN-2 (ATCC 49196).</title>
        <authorList>
            <person name="Lo W.-S."/>
            <person name="Gasparich G.E."/>
            <person name="Kuo C.-H."/>
        </authorList>
    </citation>
    <scope>NUCLEOTIDE SEQUENCE [LARGE SCALE GENOMIC DNA]</scope>
    <source>
        <strain evidence="7 8">PIPN-2</strain>
    </source>
</reference>
<protein>
    <submittedName>
        <fullName evidence="7">NAD(P)H-dependent oxidoreductase</fullName>
    </submittedName>
</protein>
<evidence type="ECO:0000256" key="2">
    <source>
        <dbReference type="ARBA" id="ARBA00007118"/>
    </source>
</evidence>
<evidence type="ECO:0000256" key="1">
    <source>
        <dbReference type="ARBA" id="ARBA00001917"/>
    </source>
</evidence>
<dbReference type="SUPFAM" id="SSF55469">
    <property type="entry name" value="FMN-dependent nitroreductase-like"/>
    <property type="match status" value="1"/>
</dbReference>
<evidence type="ECO:0000313" key="7">
    <source>
        <dbReference type="EMBL" id="PPE05478.1"/>
    </source>
</evidence>
<sequence>MTKNTYVLNLLKTRRSTKRMLPDYVISDEDLRTITESIRWTSMSYGVWNYRLIVVPRGQLRDELAPAMMNQPSFINSSHVIFFISKKEDFIKSTALAYSYEQTIPEEAIDVRGIMINAVLDNWKMNQVIPEEWASKQTYIGLGSAMIAAADLEIDSAPYEGFNRFEVDKIFAKHNLIDPTNERLSVVIGFGKADLQDPMVHFFDKIRMNEDEFTTIVK</sequence>
<dbReference type="PANTHER" id="PTHR43673">
    <property type="entry name" value="NAD(P)H NITROREDUCTASE YDGI-RELATED"/>
    <property type="match status" value="1"/>
</dbReference>
<keyword evidence="8" id="KW-1185">Reference proteome</keyword>
<feature type="domain" description="Nitroreductase" evidence="6">
    <location>
        <begin position="11"/>
        <end position="192"/>
    </location>
</feature>
<dbReference type="STRING" id="1399797.GCA_000518285_00164"/>
<dbReference type="Pfam" id="PF00881">
    <property type="entry name" value="Nitroreductase"/>
    <property type="match status" value="1"/>
</dbReference>
<gene>
    <name evidence="7" type="ORF">ELUCI_v1c05710</name>
</gene>
<dbReference type="PANTHER" id="PTHR43673:SF2">
    <property type="entry name" value="NITROREDUCTASE"/>
    <property type="match status" value="1"/>
</dbReference>
<comment type="caution">
    <text evidence="7">The sequence shown here is derived from an EMBL/GenBank/DDBJ whole genome shotgun (WGS) entry which is preliminary data.</text>
</comment>
<proteinExistence type="inferred from homology"/>
<evidence type="ECO:0000256" key="3">
    <source>
        <dbReference type="ARBA" id="ARBA00022630"/>
    </source>
</evidence>
<dbReference type="RefSeq" id="WP_028126362.1">
    <property type="nucleotide sequence ID" value="NZ_PHNE01000002.1"/>
</dbReference>
<evidence type="ECO:0000256" key="5">
    <source>
        <dbReference type="ARBA" id="ARBA00023002"/>
    </source>
</evidence>
<dbReference type="EMBL" id="PHNE01000002">
    <property type="protein sequence ID" value="PPE05478.1"/>
    <property type="molecule type" value="Genomic_DNA"/>
</dbReference>
<dbReference type="Proteomes" id="UP000237865">
    <property type="component" value="Unassembled WGS sequence"/>
</dbReference>
<evidence type="ECO:0000256" key="4">
    <source>
        <dbReference type="ARBA" id="ARBA00022643"/>
    </source>
</evidence>
<dbReference type="InterPro" id="IPR000415">
    <property type="entry name" value="Nitroreductase-like"/>
</dbReference>
<organism evidence="7 8">
    <name type="scientific">Williamsoniiplasma lucivorax</name>
    <dbReference type="NCBI Taxonomy" id="209274"/>
    <lineage>
        <taxon>Bacteria</taxon>
        <taxon>Bacillati</taxon>
        <taxon>Mycoplasmatota</taxon>
        <taxon>Mollicutes</taxon>
        <taxon>Entomoplasmatales</taxon>
        <taxon>Williamsoniiplasma</taxon>
    </lineage>
</organism>